<dbReference type="Pfam" id="PF07793">
    <property type="entry name" value="DUF1631"/>
    <property type="match status" value="1"/>
</dbReference>
<proteinExistence type="predicted"/>
<dbReference type="InterPro" id="IPR012434">
    <property type="entry name" value="DUF1631"/>
</dbReference>
<feature type="coiled-coil region" evidence="1">
    <location>
        <begin position="493"/>
        <end position="527"/>
    </location>
</feature>
<accession>A0A091C361</accession>
<dbReference type="Proteomes" id="UP000029391">
    <property type="component" value="Unassembled WGS sequence"/>
</dbReference>
<organism evidence="3 4">
    <name type="scientific">Arenimonas composti TR7-09 = DSM 18010</name>
    <dbReference type="NCBI Taxonomy" id="1121013"/>
    <lineage>
        <taxon>Bacteria</taxon>
        <taxon>Pseudomonadati</taxon>
        <taxon>Pseudomonadota</taxon>
        <taxon>Gammaproteobacteria</taxon>
        <taxon>Lysobacterales</taxon>
        <taxon>Lysobacteraceae</taxon>
        <taxon>Arenimonas</taxon>
    </lineage>
</organism>
<sequence length="785" mass="84558">MSEATVQNADPRTSRDLLPGIRRRSTEHLQAVLARVFARADDWLFDLAKKDGVPDGSPYLHAMRALRTSRAPIERGFGEYIAAAFAGLERRVQPEGGEQAPDLSELTLVEESELEQQLATNLIAEAVQRIHGTPLDELAARLAKMFGMERMDPERNPLSAHSLANAIRHAHVGVDVPPDVRMVLFKYYERELIHDLRDLLVDVNGRLAAAGINPVVPPRQVVRPPAPGAAAATAGADLPAGPASEHPGHAGAAHGGFAGGAYGGAAGAYGGAAPLSGPPSPEDRAVFDALVQLLHQYRPDGSAGGGAGAGAGGAAGGGRGGFVGNPGGRPLATEEMMSVLSLMQNSVPEAVTHAMNQPEASLAALLKTELVRGATRIGLPPDKVTISQEDQDAVDLVGMLFDVMFDERDFQQAARDLISRLVVPFVKAAVMDRRLFLYKTHPARRLLNSLAEAVEGNRGEGPQERELLQKAEATVDRLIAEFNEDIAIFETLEQELRAFLDQHRRRVELAERRAAEAQRGQERLEQARVLAAKELEQRTQGLKPTPVIEDFLGRCWTHHLSMIALREGPDGAAWQSALTVADRLLSLLPREGEQAQSPGKALVALREPIETVLASSGITGDAAHDVVRAISDSLEDLARGQAPAPVEVAAPAIVDAANVVTMPDRRSPAVAAAAELLKPKLEVVGGKAEIEVDEEDVQQLRELKIGTWIHIAGEDGKHHPVKLSWVSPISSRLMFVNRRGVRVLVASIEELAAMKREGNLLIREQENVFDQVLHRVMGKLRNDVG</sequence>
<feature type="region of interest" description="Disordered" evidence="2">
    <location>
        <begin position="217"/>
        <end position="252"/>
    </location>
</feature>
<dbReference type="AlphaFoldDB" id="A0A091C361"/>
<keyword evidence="4" id="KW-1185">Reference proteome</keyword>
<feature type="compositionally biased region" description="Polar residues" evidence="2">
    <location>
        <begin position="1"/>
        <end position="11"/>
    </location>
</feature>
<evidence type="ECO:0008006" key="5">
    <source>
        <dbReference type="Google" id="ProtNLM"/>
    </source>
</evidence>
<keyword evidence="1" id="KW-0175">Coiled coil</keyword>
<reference evidence="3 4" key="1">
    <citation type="submission" date="2013-09" db="EMBL/GenBank/DDBJ databases">
        <title>Genome sequencing of Arenimonas composti.</title>
        <authorList>
            <person name="Chen F."/>
            <person name="Wang G."/>
        </authorList>
    </citation>
    <scope>NUCLEOTIDE SEQUENCE [LARGE SCALE GENOMIC DNA]</scope>
    <source>
        <strain evidence="3 4">TR7-09</strain>
    </source>
</reference>
<protein>
    <recommendedName>
        <fullName evidence="5">Thymidine phosphorylase</fullName>
    </recommendedName>
</protein>
<name>A0A091C361_9GAMM</name>
<evidence type="ECO:0000313" key="4">
    <source>
        <dbReference type="Proteomes" id="UP000029391"/>
    </source>
</evidence>
<dbReference type="eggNOG" id="COG5148">
    <property type="taxonomic scope" value="Bacteria"/>
</dbReference>
<gene>
    <name evidence="3" type="ORF">P873_04025</name>
</gene>
<feature type="region of interest" description="Disordered" evidence="2">
    <location>
        <begin position="1"/>
        <end position="21"/>
    </location>
</feature>
<evidence type="ECO:0000256" key="1">
    <source>
        <dbReference type="SAM" id="Coils"/>
    </source>
</evidence>
<dbReference type="STRING" id="1121013.GCA_000426365_01392"/>
<dbReference type="EMBL" id="AWXU01000009">
    <property type="protein sequence ID" value="KFN51075.1"/>
    <property type="molecule type" value="Genomic_DNA"/>
</dbReference>
<dbReference type="OrthoDB" id="6188167at2"/>
<comment type="caution">
    <text evidence="3">The sequence shown here is derived from an EMBL/GenBank/DDBJ whole genome shotgun (WGS) entry which is preliminary data.</text>
</comment>
<feature type="compositionally biased region" description="Low complexity" evidence="2">
    <location>
        <begin position="218"/>
        <end position="252"/>
    </location>
</feature>
<evidence type="ECO:0000256" key="2">
    <source>
        <dbReference type="SAM" id="MobiDB-lite"/>
    </source>
</evidence>
<dbReference type="RefSeq" id="WP_051239705.1">
    <property type="nucleotide sequence ID" value="NZ_AUFF01000003.1"/>
</dbReference>
<evidence type="ECO:0000313" key="3">
    <source>
        <dbReference type="EMBL" id="KFN51075.1"/>
    </source>
</evidence>